<dbReference type="NCBIfam" id="NF038113">
    <property type="entry name" value="T9SSA_dep_M36"/>
    <property type="match status" value="1"/>
</dbReference>
<dbReference type="PANTHER" id="PTHR33478">
    <property type="entry name" value="EXTRACELLULAR METALLOPROTEINASE MEP"/>
    <property type="match status" value="1"/>
</dbReference>
<evidence type="ECO:0000256" key="3">
    <source>
        <dbReference type="ARBA" id="ARBA00006006"/>
    </source>
</evidence>
<dbReference type="Gene3D" id="3.50.30.30">
    <property type="match status" value="1"/>
</dbReference>
<dbReference type="PANTHER" id="PTHR33478:SF1">
    <property type="entry name" value="EXTRACELLULAR METALLOPROTEINASE MEP"/>
    <property type="match status" value="1"/>
</dbReference>
<dbReference type="Gene3D" id="3.10.170.10">
    <property type="match status" value="1"/>
</dbReference>
<dbReference type="InterPro" id="IPR027268">
    <property type="entry name" value="Peptidase_M4/M1_CTD_sf"/>
</dbReference>
<dbReference type="InterPro" id="IPR050371">
    <property type="entry name" value="Fungal_virulence_M36"/>
</dbReference>
<proteinExistence type="inferred from homology"/>
<evidence type="ECO:0000256" key="5">
    <source>
        <dbReference type="ARBA" id="ARBA00022670"/>
    </source>
</evidence>
<dbReference type="SUPFAM" id="SSF52025">
    <property type="entry name" value="PA domain"/>
    <property type="match status" value="1"/>
</dbReference>
<evidence type="ECO:0000256" key="2">
    <source>
        <dbReference type="ARBA" id="ARBA00004613"/>
    </source>
</evidence>
<gene>
    <name evidence="14" type="ORF">ACFS5M_01380</name>
</gene>
<protein>
    <submittedName>
        <fullName evidence="14">T9SS-dependent M36 family metallopeptidase</fullName>
    </submittedName>
</protein>
<dbReference type="RefSeq" id="WP_183484729.1">
    <property type="nucleotide sequence ID" value="NZ_JBHUOV010000001.1"/>
</dbReference>
<dbReference type="InterPro" id="IPR001842">
    <property type="entry name" value="Peptidase_M36"/>
</dbReference>
<dbReference type="SUPFAM" id="SSF55486">
    <property type="entry name" value="Metalloproteases ('zincins'), catalytic domain"/>
    <property type="match status" value="1"/>
</dbReference>
<dbReference type="Pfam" id="PF02128">
    <property type="entry name" value="Peptidase_M36"/>
    <property type="match status" value="1"/>
</dbReference>
<keyword evidence="7" id="KW-0732">Signal</keyword>
<organism evidence="14 15">
    <name type="scientific">Lacinutrix iliipiscaria</name>
    <dbReference type="NCBI Taxonomy" id="1230532"/>
    <lineage>
        <taxon>Bacteria</taxon>
        <taxon>Pseudomonadati</taxon>
        <taxon>Bacteroidota</taxon>
        <taxon>Flavobacteriia</taxon>
        <taxon>Flavobacteriales</taxon>
        <taxon>Flavobacteriaceae</taxon>
        <taxon>Lacinutrix</taxon>
    </lineage>
</organism>
<sequence length="879" mass="95211">MKNPYLKSYLIMILLFVMQIGYAQNVLSESPNGAKIQSYLNQKKSDYNLLDNDIQDLYVTNEFFSKSTEITHVYVNQRFQGIKIHNAISSVAIKGGGVFYYANNFIGDIQNKVNTTTPSINPETAIARAVSHFELGGLEGLELLSSNGKDFVFSNGGVSKNNIPVSLVFTQTREGDILLSWDLNIHTLNGKDWWSARVDALTGEVIDQSNWILTCNFGDRNHANHSSHKEENTRLNLFKSNSYMFNDGSQYNVYALPVGAPNDGGRSLVSEPADSNASPFGWHDTNGVDGAEFNITRGNNVWVMEDIDGNDDIGYSVSGGASLNFDFPLNENQPPIGYQDASLTNLFYINNMMHDIWYQYGFDEASGNFQENNYGMGGAGSDFVFADGQDGSGLNNALFGTPPDGNNPGMTMFLWSPVGPPGNPLTINTGILAGDYPGFEASFGTPLPTTPITTNLALVDDSNATPDIHDACDPITNASEINGKIAVIRRGDCEFGFKILAAENAGAVAVIMVNNVGGDPIIMAPGAVGGSVTIPSIMINSFDGAGIINRLNAGETISATLISAGPYQRDGDLDNLIVAHEYTHGISNRLTGGAANTSCLGTATQMGEGWSDWFSLMITMKTGDLPEDPRGMATYAVGQPTNGNGIREAAYTTDFAVNNYTFSYTNTTGGQQHSNGFVWSTMLWDLTWAYIEKYGFDEDVFYGTGGNNKVMQVVMDGLKLQPCNPGFVTGRDAILAADNALTGGEDQCMIWEVFANRGLGLGASEGGLFVDSDQVEDFTTPPDTDPSLANCTSLSVDEFSQNDYTIYPNPTNSNIFIKTNRNFGEVIMTLVDINGRKVYSQKANLVDEVQLNISQLQSGLYILNIKGEGINTNDKIIKN</sequence>
<comment type="caution">
    <text evidence="14">The sequence shown here is derived from an EMBL/GenBank/DDBJ whole genome shotgun (WGS) entry which is preliminary data.</text>
</comment>
<evidence type="ECO:0000259" key="13">
    <source>
        <dbReference type="Pfam" id="PF18962"/>
    </source>
</evidence>
<evidence type="ECO:0000256" key="6">
    <source>
        <dbReference type="ARBA" id="ARBA00022723"/>
    </source>
</evidence>
<keyword evidence="8" id="KW-0378">Hydrolase</keyword>
<evidence type="ECO:0000256" key="11">
    <source>
        <dbReference type="ARBA" id="ARBA00023145"/>
    </source>
</evidence>
<dbReference type="Pfam" id="PF18962">
    <property type="entry name" value="Por_Secre_tail"/>
    <property type="match status" value="1"/>
</dbReference>
<dbReference type="InterPro" id="IPR003137">
    <property type="entry name" value="PA_domain"/>
</dbReference>
<dbReference type="Pfam" id="PF02225">
    <property type="entry name" value="PA"/>
    <property type="match status" value="1"/>
</dbReference>
<comment type="subcellular location">
    <subcellularLocation>
        <location evidence="2">Secreted</location>
    </subcellularLocation>
</comment>
<dbReference type="InterPro" id="IPR046450">
    <property type="entry name" value="PA_dom_sf"/>
</dbReference>
<name>A0ABW5WJ34_9FLAO</name>
<keyword evidence="10" id="KW-0482">Metalloprotease</keyword>
<keyword evidence="4" id="KW-0964">Secreted</keyword>
<keyword evidence="9" id="KW-0862">Zinc</keyword>
<dbReference type="InterPro" id="IPR026444">
    <property type="entry name" value="Secre_tail"/>
</dbReference>
<dbReference type="CDD" id="cd09596">
    <property type="entry name" value="M36"/>
    <property type="match status" value="1"/>
</dbReference>
<comment type="similarity">
    <text evidence="3">Belongs to the peptidase M36 family.</text>
</comment>
<evidence type="ECO:0000256" key="4">
    <source>
        <dbReference type="ARBA" id="ARBA00022525"/>
    </source>
</evidence>
<comment type="cofactor">
    <cofactor evidence="1">
        <name>Zn(2+)</name>
        <dbReference type="ChEBI" id="CHEBI:29105"/>
    </cofactor>
</comment>
<evidence type="ECO:0000313" key="15">
    <source>
        <dbReference type="Proteomes" id="UP001597533"/>
    </source>
</evidence>
<keyword evidence="11" id="KW-0865">Zymogen</keyword>
<evidence type="ECO:0000256" key="8">
    <source>
        <dbReference type="ARBA" id="ARBA00022801"/>
    </source>
</evidence>
<keyword evidence="5" id="KW-0645">Protease</keyword>
<keyword evidence="6" id="KW-0479">Metal-binding</keyword>
<keyword evidence="15" id="KW-1185">Reference proteome</keyword>
<dbReference type="Proteomes" id="UP001597533">
    <property type="component" value="Unassembled WGS sequence"/>
</dbReference>
<dbReference type="NCBIfam" id="TIGR04183">
    <property type="entry name" value="Por_Secre_tail"/>
    <property type="match status" value="1"/>
</dbReference>
<dbReference type="EMBL" id="JBHUOV010000001">
    <property type="protein sequence ID" value="MFD2822300.1"/>
    <property type="molecule type" value="Genomic_DNA"/>
</dbReference>
<dbReference type="Gene3D" id="1.10.390.10">
    <property type="entry name" value="Neutral Protease Domain 2"/>
    <property type="match status" value="1"/>
</dbReference>
<evidence type="ECO:0000256" key="9">
    <source>
        <dbReference type="ARBA" id="ARBA00022833"/>
    </source>
</evidence>
<evidence type="ECO:0000256" key="10">
    <source>
        <dbReference type="ARBA" id="ARBA00023049"/>
    </source>
</evidence>
<feature type="domain" description="PA" evidence="12">
    <location>
        <begin position="465"/>
        <end position="545"/>
    </location>
</feature>
<evidence type="ECO:0000259" key="12">
    <source>
        <dbReference type="Pfam" id="PF02225"/>
    </source>
</evidence>
<dbReference type="CDD" id="cd04818">
    <property type="entry name" value="PA_subtilisin_1"/>
    <property type="match status" value="1"/>
</dbReference>
<reference evidence="15" key="1">
    <citation type="journal article" date="2019" name="Int. J. Syst. Evol. Microbiol.">
        <title>The Global Catalogue of Microorganisms (GCM) 10K type strain sequencing project: providing services to taxonomists for standard genome sequencing and annotation.</title>
        <authorList>
            <consortium name="The Broad Institute Genomics Platform"/>
            <consortium name="The Broad Institute Genome Sequencing Center for Infectious Disease"/>
            <person name="Wu L."/>
            <person name="Ma J."/>
        </authorList>
    </citation>
    <scope>NUCLEOTIDE SEQUENCE [LARGE SCALE GENOMIC DNA]</scope>
    <source>
        <strain evidence="15">KCTC 32141</strain>
    </source>
</reference>
<accession>A0ABW5WJ34</accession>
<evidence type="ECO:0000313" key="14">
    <source>
        <dbReference type="EMBL" id="MFD2822300.1"/>
    </source>
</evidence>
<evidence type="ECO:0000256" key="1">
    <source>
        <dbReference type="ARBA" id="ARBA00001947"/>
    </source>
</evidence>
<feature type="domain" description="Secretion system C-terminal sorting" evidence="13">
    <location>
        <begin position="806"/>
        <end position="877"/>
    </location>
</feature>
<evidence type="ECO:0000256" key="7">
    <source>
        <dbReference type="ARBA" id="ARBA00022729"/>
    </source>
</evidence>